<dbReference type="AlphaFoldDB" id="A0A377FXW2"/>
<comment type="subunit">
    <text evidence="9">Homotetramer.</text>
</comment>
<comment type="catalytic activity">
    <reaction evidence="9">
        <text>(S)-2,3,4,5-tetrahydrodipicolinate + NAD(+) + H2O = (2S,4S)-4-hydroxy-2,3,4,5-tetrahydrodipicolinate + NADH + H(+)</text>
        <dbReference type="Rhea" id="RHEA:35323"/>
        <dbReference type="ChEBI" id="CHEBI:15377"/>
        <dbReference type="ChEBI" id="CHEBI:15378"/>
        <dbReference type="ChEBI" id="CHEBI:16845"/>
        <dbReference type="ChEBI" id="CHEBI:57540"/>
        <dbReference type="ChEBI" id="CHEBI:57945"/>
        <dbReference type="ChEBI" id="CHEBI:67139"/>
        <dbReference type="EC" id="1.17.1.8"/>
    </reaction>
</comment>
<feature type="binding site" evidence="9">
    <location>
        <begin position="101"/>
        <end position="104"/>
    </location>
    <ligand>
        <name>NAD(+)</name>
        <dbReference type="ChEBI" id="CHEBI:57540"/>
    </ligand>
</feature>
<dbReference type="RefSeq" id="WP_024371740.1">
    <property type="nucleotide sequence ID" value="NZ_UGGP01000001.1"/>
</dbReference>
<evidence type="ECO:0000313" key="14">
    <source>
        <dbReference type="Proteomes" id="UP000254060"/>
    </source>
</evidence>
<dbReference type="InterPro" id="IPR023940">
    <property type="entry name" value="DHDPR_bac"/>
</dbReference>
<sequence>MNLLIHGYGAMGQIVEEVAHTQNLNVAAIVSPAGGEHPTSLKEVEADIDVVIDFSNPALLDDVLAYGKAKQVPLVIATTGFSEAELAKIEEASNEIPIFQSYNTSYGIALLKQLLDQLVPLTLGYDIEVIEAHHRKKVDAPSGTAELLARAIEAKRDVTPVYDRTPRREAREANELGMHSVRGGTIFGEHTVLFAGDDEMLELKHTALSKRVFANGALAAAATILDRPAGLYNLTNLYEEATHVTHKRL</sequence>
<feature type="binding site" evidence="9">
    <location>
        <begin position="143"/>
        <end position="144"/>
    </location>
    <ligand>
        <name>(S)-2,3,4,5-tetrahydrodipicolinate</name>
        <dbReference type="ChEBI" id="CHEBI:16845"/>
    </ligand>
</feature>
<dbReference type="GO" id="GO:0051287">
    <property type="term" value="F:NAD binding"/>
    <property type="evidence" value="ECO:0007669"/>
    <property type="project" value="UniProtKB-UniRule"/>
</dbReference>
<dbReference type="InterPro" id="IPR000846">
    <property type="entry name" value="DapB_N"/>
</dbReference>
<dbReference type="GO" id="GO:0016726">
    <property type="term" value="F:oxidoreductase activity, acting on CH or CH2 groups, NAD or NADP as acceptor"/>
    <property type="evidence" value="ECO:0007669"/>
    <property type="project" value="UniProtKB-UniRule"/>
</dbReference>
<dbReference type="InterPro" id="IPR036291">
    <property type="entry name" value="NAD(P)-bd_dom_sf"/>
</dbReference>
<accession>A0A377FXW2</accession>
<dbReference type="PANTHER" id="PTHR20836">
    <property type="entry name" value="DIHYDRODIPICOLINATE REDUCTASE"/>
    <property type="match status" value="1"/>
</dbReference>
<evidence type="ECO:0000256" key="7">
    <source>
        <dbReference type="ARBA" id="ARBA00023027"/>
    </source>
</evidence>
<comment type="caution">
    <text evidence="9">Lacks conserved residue(s) required for the propagation of feature annotation.</text>
</comment>
<dbReference type="Gene3D" id="3.40.50.720">
    <property type="entry name" value="NAD(P)-binding Rossmann-like Domain"/>
    <property type="match status" value="1"/>
</dbReference>
<evidence type="ECO:0000259" key="12">
    <source>
        <dbReference type="Pfam" id="PF05173"/>
    </source>
</evidence>
<dbReference type="FunFam" id="3.30.360.10:FF:000009">
    <property type="entry name" value="4-hydroxy-tetrahydrodipicolinate reductase"/>
    <property type="match status" value="1"/>
</dbReference>
<evidence type="ECO:0000256" key="6">
    <source>
        <dbReference type="ARBA" id="ARBA00023002"/>
    </source>
</evidence>
<feature type="binding site" evidence="9">
    <location>
        <position position="134"/>
    </location>
    <ligand>
        <name>(S)-2,3,4,5-tetrahydrodipicolinate</name>
        <dbReference type="ChEBI" id="CHEBI:16845"/>
    </ligand>
</feature>
<evidence type="ECO:0000256" key="10">
    <source>
        <dbReference type="NCBIfam" id="TIGR00036"/>
    </source>
</evidence>
<dbReference type="NCBIfam" id="TIGR00036">
    <property type="entry name" value="dapB"/>
    <property type="match status" value="1"/>
</dbReference>
<evidence type="ECO:0000256" key="8">
    <source>
        <dbReference type="ARBA" id="ARBA00023154"/>
    </source>
</evidence>
<dbReference type="OrthoDB" id="9790352at2"/>
<dbReference type="Gene3D" id="3.30.360.10">
    <property type="entry name" value="Dihydrodipicolinate Reductase, domain 2"/>
    <property type="match status" value="1"/>
</dbReference>
<dbReference type="InterPro" id="IPR022664">
    <property type="entry name" value="DapB_N_CS"/>
</dbReference>
<feature type="domain" description="Dihydrodipicolinate reductase C-terminal" evidence="12">
    <location>
        <begin position="107"/>
        <end position="236"/>
    </location>
</feature>
<dbReference type="Proteomes" id="UP000254060">
    <property type="component" value="Unassembled WGS sequence"/>
</dbReference>
<proteinExistence type="inferred from homology"/>
<dbReference type="SUPFAM" id="SSF55347">
    <property type="entry name" value="Glyceraldehyde-3-phosphate dehydrogenase-like, C-terminal domain"/>
    <property type="match status" value="1"/>
</dbReference>
<evidence type="ECO:0000256" key="4">
    <source>
        <dbReference type="ARBA" id="ARBA00022857"/>
    </source>
</evidence>
<comment type="caution">
    <text evidence="9">Was originally thought to be a dihydrodipicolinate reductase (DHDPR), catalyzing the conversion of dihydrodipicolinate to tetrahydrodipicolinate. However, it was shown in E.coli that the substrate of the enzymatic reaction is not dihydrodipicolinate (DHDP) but in fact (2S,4S)-4-hydroxy-2,3,4,5-tetrahydrodipicolinic acid (HTPA), the product released by the DapA-catalyzed reaction.</text>
</comment>
<keyword evidence="6 9" id="KW-0560">Oxidoreductase</keyword>
<dbReference type="STRING" id="1397694.GCA_000702585_03027"/>
<comment type="catalytic activity">
    <reaction evidence="9">
        <text>(S)-2,3,4,5-tetrahydrodipicolinate + NADP(+) + H2O = (2S,4S)-4-hydroxy-2,3,4,5-tetrahydrodipicolinate + NADPH + H(+)</text>
        <dbReference type="Rhea" id="RHEA:35331"/>
        <dbReference type="ChEBI" id="CHEBI:15377"/>
        <dbReference type="ChEBI" id="CHEBI:15378"/>
        <dbReference type="ChEBI" id="CHEBI:16845"/>
        <dbReference type="ChEBI" id="CHEBI:57783"/>
        <dbReference type="ChEBI" id="CHEBI:58349"/>
        <dbReference type="ChEBI" id="CHEBI:67139"/>
        <dbReference type="EC" id="1.17.1.8"/>
    </reaction>
</comment>
<dbReference type="CDD" id="cd02274">
    <property type="entry name" value="DHDPR_N"/>
    <property type="match status" value="1"/>
</dbReference>
<evidence type="ECO:0000256" key="1">
    <source>
        <dbReference type="ARBA" id="ARBA00006642"/>
    </source>
</evidence>
<dbReference type="EC" id="1.17.1.8" evidence="9 10"/>
<comment type="pathway">
    <text evidence="9">Amino-acid biosynthesis; L-lysine biosynthesis via DAP pathway; (S)-tetrahydrodipicolinate from L-aspartate: step 4/4.</text>
</comment>
<organism evidence="13 14">
    <name type="scientific">Exiguobacterium aurantiacum</name>
    <dbReference type="NCBI Taxonomy" id="33987"/>
    <lineage>
        <taxon>Bacteria</taxon>
        <taxon>Bacillati</taxon>
        <taxon>Bacillota</taxon>
        <taxon>Bacilli</taxon>
        <taxon>Bacillales</taxon>
        <taxon>Bacillales Family XII. Incertae Sedis</taxon>
        <taxon>Exiguobacterium</taxon>
    </lineage>
</organism>
<dbReference type="Pfam" id="PF05173">
    <property type="entry name" value="DapB_C"/>
    <property type="match status" value="1"/>
</dbReference>
<dbReference type="GO" id="GO:0009089">
    <property type="term" value="P:lysine biosynthetic process via diaminopimelate"/>
    <property type="evidence" value="ECO:0007669"/>
    <property type="project" value="UniProtKB-UniRule"/>
</dbReference>
<comment type="function">
    <text evidence="9">Catalyzes the conversion of 4-hydroxy-tetrahydrodipicolinate (HTPA) to tetrahydrodipicolinate.</text>
</comment>
<feature type="binding site" evidence="9">
    <location>
        <begin position="77"/>
        <end position="79"/>
    </location>
    <ligand>
        <name>NAD(+)</name>
        <dbReference type="ChEBI" id="CHEBI:57540"/>
    </ligand>
</feature>
<dbReference type="Pfam" id="PF01113">
    <property type="entry name" value="DapB_N"/>
    <property type="match status" value="1"/>
</dbReference>
<keyword evidence="4 9" id="KW-0521">NADP</keyword>
<evidence type="ECO:0000256" key="3">
    <source>
        <dbReference type="ARBA" id="ARBA00022605"/>
    </source>
</evidence>
<comment type="subcellular location">
    <subcellularLocation>
        <location evidence="9">Cytoplasm</location>
    </subcellularLocation>
</comment>
<dbReference type="GO" id="GO:0050661">
    <property type="term" value="F:NADP binding"/>
    <property type="evidence" value="ECO:0007669"/>
    <property type="project" value="UniProtKB-UniRule"/>
</dbReference>
<dbReference type="PANTHER" id="PTHR20836:SF7">
    <property type="entry name" value="4-HYDROXY-TETRAHYDRODIPICOLINATE REDUCTASE"/>
    <property type="match status" value="1"/>
</dbReference>
<evidence type="ECO:0000313" key="13">
    <source>
        <dbReference type="EMBL" id="STO09143.1"/>
    </source>
</evidence>
<dbReference type="InterPro" id="IPR022663">
    <property type="entry name" value="DapB_C"/>
</dbReference>
<keyword evidence="5 9" id="KW-0220">Diaminopimelate biosynthesis</keyword>
<evidence type="ECO:0000256" key="9">
    <source>
        <dbReference type="HAMAP-Rule" id="MF_00102"/>
    </source>
</evidence>
<feature type="domain" description="Dihydrodipicolinate reductase N-terminal" evidence="11">
    <location>
        <begin position="1"/>
        <end position="103"/>
    </location>
</feature>
<dbReference type="SUPFAM" id="SSF51735">
    <property type="entry name" value="NAD(P)-binding Rossmann-fold domains"/>
    <property type="match status" value="1"/>
</dbReference>
<keyword evidence="3 9" id="KW-0028">Amino-acid biosynthesis</keyword>
<dbReference type="HAMAP" id="MF_00102">
    <property type="entry name" value="DapB"/>
    <property type="match status" value="1"/>
</dbReference>
<comment type="similarity">
    <text evidence="1 9">Belongs to the DapB family.</text>
</comment>
<reference evidence="13 14" key="1">
    <citation type="submission" date="2018-06" db="EMBL/GenBank/DDBJ databases">
        <authorList>
            <consortium name="Pathogen Informatics"/>
            <person name="Doyle S."/>
        </authorList>
    </citation>
    <scope>NUCLEOTIDE SEQUENCE [LARGE SCALE GENOMIC DNA]</scope>
    <source>
        <strain evidence="13 14">NCTC13163</strain>
    </source>
</reference>
<dbReference type="GO" id="GO:0005829">
    <property type="term" value="C:cytosol"/>
    <property type="evidence" value="ECO:0007669"/>
    <property type="project" value="TreeGrafter"/>
</dbReference>
<keyword evidence="8 9" id="KW-0457">Lysine biosynthesis</keyword>
<dbReference type="GO" id="GO:0008839">
    <property type="term" value="F:4-hydroxy-tetrahydrodipicolinate reductase"/>
    <property type="evidence" value="ECO:0007669"/>
    <property type="project" value="UniProtKB-UniRule"/>
</dbReference>
<gene>
    <name evidence="9 13" type="primary">dapB</name>
    <name evidence="13" type="ORF">NCTC13163_02543</name>
</gene>
<evidence type="ECO:0000259" key="11">
    <source>
        <dbReference type="Pfam" id="PF01113"/>
    </source>
</evidence>
<feature type="active site" description="Proton donor" evidence="9">
    <location>
        <position position="137"/>
    </location>
</feature>
<evidence type="ECO:0000256" key="2">
    <source>
        <dbReference type="ARBA" id="ARBA00022490"/>
    </source>
</evidence>
<feature type="active site" description="Proton donor/acceptor" evidence="9">
    <location>
        <position position="133"/>
    </location>
</feature>
<dbReference type="UniPathway" id="UPA00034">
    <property type="reaction ID" value="UER00018"/>
</dbReference>
<name>A0A377FXW2_9BACL</name>
<keyword evidence="2 9" id="KW-0963">Cytoplasm</keyword>
<protein>
    <recommendedName>
        <fullName evidence="9 10">4-hydroxy-tetrahydrodipicolinate reductase</fullName>
        <shortName evidence="9">HTPA reductase</shortName>
        <ecNumber evidence="9 10">1.17.1.8</ecNumber>
    </recommendedName>
</protein>
<evidence type="ECO:0000256" key="5">
    <source>
        <dbReference type="ARBA" id="ARBA00022915"/>
    </source>
</evidence>
<keyword evidence="7 9" id="KW-0520">NAD</keyword>
<dbReference type="GO" id="GO:0019877">
    <property type="term" value="P:diaminopimelate biosynthetic process"/>
    <property type="evidence" value="ECO:0007669"/>
    <property type="project" value="UniProtKB-UniRule"/>
</dbReference>
<dbReference type="PROSITE" id="PS01298">
    <property type="entry name" value="DAPB"/>
    <property type="match status" value="1"/>
</dbReference>
<dbReference type="PIRSF" id="PIRSF000161">
    <property type="entry name" value="DHPR"/>
    <property type="match status" value="1"/>
</dbReference>
<dbReference type="EMBL" id="UGGP01000001">
    <property type="protein sequence ID" value="STO09143.1"/>
    <property type="molecule type" value="Genomic_DNA"/>
</dbReference>